<dbReference type="InterPro" id="IPR050807">
    <property type="entry name" value="TransReg_Diox_bact_type"/>
</dbReference>
<keyword evidence="4" id="KW-1185">Reference proteome</keyword>
<dbReference type="InterPro" id="IPR014710">
    <property type="entry name" value="RmlC-like_jellyroll"/>
</dbReference>
<dbReference type="InterPro" id="IPR013096">
    <property type="entry name" value="Cupin_2"/>
</dbReference>
<organism evidence="3 4">
    <name type="scientific">Micromonospora craterilacus</name>
    <dbReference type="NCBI Taxonomy" id="1655439"/>
    <lineage>
        <taxon>Bacteria</taxon>
        <taxon>Bacillati</taxon>
        <taxon>Actinomycetota</taxon>
        <taxon>Actinomycetes</taxon>
        <taxon>Micromonosporales</taxon>
        <taxon>Micromonosporaceae</taxon>
        <taxon>Micromonospora</taxon>
    </lineage>
</organism>
<evidence type="ECO:0000313" key="3">
    <source>
        <dbReference type="EMBL" id="PZG08504.1"/>
    </source>
</evidence>
<gene>
    <name evidence="3" type="ORF">C1I95_29940</name>
</gene>
<dbReference type="CDD" id="cd00093">
    <property type="entry name" value="HTH_XRE"/>
    <property type="match status" value="1"/>
</dbReference>
<dbReference type="PANTHER" id="PTHR46797:SF1">
    <property type="entry name" value="METHYLPHOSPHONATE SYNTHASE"/>
    <property type="match status" value="1"/>
</dbReference>
<sequence length="186" mass="19963">MSPDPTPPLATIAAALRYERQRVGISLTELARRAGIAKSTLSQLESGTGNPSVETLWALGVALDVPFSRLVEPPATTVRVIRAGDGPRIRSEHADLTCTLLTAGTAHARRDVYLIALEPGRVRIADPHTPRSVEHLVVGSGRLRCGPEHDQVELGPGDYATFPGDAPHRYEALEPGTFAVLVMEHP</sequence>
<dbReference type="SUPFAM" id="SSF47413">
    <property type="entry name" value="lambda repressor-like DNA-binding domains"/>
    <property type="match status" value="1"/>
</dbReference>
<evidence type="ECO:0000259" key="2">
    <source>
        <dbReference type="PROSITE" id="PS50943"/>
    </source>
</evidence>
<protein>
    <submittedName>
        <fullName evidence="3">DNA-binding protein</fullName>
    </submittedName>
</protein>
<dbReference type="PANTHER" id="PTHR46797">
    <property type="entry name" value="HTH-TYPE TRANSCRIPTIONAL REGULATOR"/>
    <property type="match status" value="1"/>
</dbReference>
<dbReference type="SUPFAM" id="SSF51182">
    <property type="entry name" value="RmlC-like cupins"/>
    <property type="match status" value="1"/>
</dbReference>
<comment type="caution">
    <text evidence="3">The sequence shown here is derived from an EMBL/GenBank/DDBJ whole genome shotgun (WGS) entry which is preliminary data.</text>
</comment>
<evidence type="ECO:0000256" key="1">
    <source>
        <dbReference type="ARBA" id="ARBA00023125"/>
    </source>
</evidence>
<dbReference type="GO" id="GO:0003700">
    <property type="term" value="F:DNA-binding transcription factor activity"/>
    <property type="evidence" value="ECO:0007669"/>
    <property type="project" value="TreeGrafter"/>
</dbReference>
<dbReference type="InterPro" id="IPR010982">
    <property type="entry name" value="Lambda_DNA-bd_dom_sf"/>
</dbReference>
<dbReference type="Gene3D" id="2.60.120.10">
    <property type="entry name" value="Jelly Rolls"/>
    <property type="match status" value="1"/>
</dbReference>
<dbReference type="GO" id="GO:0003677">
    <property type="term" value="F:DNA binding"/>
    <property type="evidence" value="ECO:0007669"/>
    <property type="project" value="UniProtKB-KW"/>
</dbReference>
<dbReference type="InterPro" id="IPR001387">
    <property type="entry name" value="Cro/C1-type_HTH"/>
</dbReference>
<proteinExistence type="predicted"/>
<dbReference type="OrthoDB" id="5584941at2"/>
<keyword evidence="1 3" id="KW-0238">DNA-binding</keyword>
<dbReference type="EMBL" id="POTY01000291">
    <property type="protein sequence ID" value="PZG08504.1"/>
    <property type="molecule type" value="Genomic_DNA"/>
</dbReference>
<dbReference type="SMART" id="SM00530">
    <property type="entry name" value="HTH_XRE"/>
    <property type="match status" value="1"/>
</dbReference>
<evidence type="ECO:0000313" key="4">
    <source>
        <dbReference type="Proteomes" id="UP000248924"/>
    </source>
</evidence>
<dbReference type="CDD" id="cd02209">
    <property type="entry name" value="cupin_XRE_C"/>
    <property type="match status" value="1"/>
</dbReference>
<reference evidence="3 4" key="1">
    <citation type="submission" date="2018-01" db="EMBL/GenBank/DDBJ databases">
        <title>Draft genome sequence of Jishengella sp. NA12.</title>
        <authorList>
            <person name="Sahin N."/>
            <person name="Ay H."/>
            <person name="Saygin H."/>
        </authorList>
    </citation>
    <scope>NUCLEOTIDE SEQUENCE [LARGE SCALE GENOMIC DNA]</scope>
    <source>
        <strain evidence="3 4">NA12</strain>
    </source>
</reference>
<dbReference type="Proteomes" id="UP000248924">
    <property type="component" value="Unassembled WGS sequence"/>
</dbReference>
<dbReference type="RefSeq" id="WP_111218911.1">
    <property type="nucleotide sequence ID" value="NZ_POTY01000291.1"/>
</dbReference>
<dbReference type="GO" id="GO:0005829">
    <property type="term" value="C:cytosol"/>
    <property type="evidence" value="ECO:0007669"/>
    <property type="project" value="TreeGrafter"/>
</dbReference>
<name>A0A2W2EVZ9_9ACTN</name>
<dbReference type="AlphaFoldDB" id="A0A2W2EVZ9"/>
<dbReference type="Pfam" id="PF07883">
    <property type="entry name" value="Cupin_2"/>
    <property type="match status" value="1"/>
</dbReference>
<dbReference type="Pfam" id="PF01381">
    <property type="entry name" value="HTH_3"/>
    <property type="match status" value="1"/>
</dbReference>
<dbReference type="Gene3D" id="1.10.260.40">
    <property type="entry name" value="lambda repressor-like DNA-binding domains"/>
    <property type="match status" value="1"/>
</dbReference>
<dbReference type="InterPro" id="IPR011051">
    <property type="entry name" value="RmlC_Cupin_sf"/>
</dbReference>
<accession>A0A2W2EVZ9</accession>
<dbReference type="PROSITE" id="PS50943">
    <property type="entry name" value="HTH_CROC1"/>
    <property type="match status" value="1"/>
</dbReference>
<feature type="domain" description="HTH cro/C1-type" evidence="2">
    <location>
        <begin position="16"/>
        <end position="70"/>
    </location>
</feature>